<dbReference type="EMBL" id="MHLW01000021">
    <property type="protein sequence ID" value="OGZ17989.1"/>
    <property type="molecule type" value="Genomic_DNA"/>
</dbReference>
<gene>
    <name evidence="2" type="ORF">A2V72_00650</name>
</gene>
<reference evidence="2 3" key="1">
    <citation type="journal article" date="2016" name="Nat. Commun.">
        <title>Thousands of microbial genomes shed light on interconnected biogeochemical processes in an aquifer system.</title>
        <authorList>
            <person name="Anantharaman K."/>
            <person name="Brown C.T."/>
            <person name="Hug L.A."/>
            <person name="Sharon I."/>
            <person name="Castelle C.J."/>
            <person name="Probst A.J."/>
            <person name="Thomas B.C."/>
            <person name="Singh A."/>
            <person name="Wilkins M.J."/>
            <person name="Karaoz U."/>
            <person name="Brodie E.L."/>
            <person name="Williams K.H."/>
            <person name="Hubbard S.S."/>
            <person name="Banfield J.F."/>
        </authorList>
    </citation>
    <scope>NUCLEOTIDE SEQUENCE [LARGE SCALE GENOMIC DNA]</scope>
</reference>
<name>A0A1G2DWL0_9BACT</name>
<evidence type="ECO:0000313" key="2">
    <source>
        <dbReference type="EMBL" id="OGZ17989.1"/>
    </source>
</evidence>
<evidence type="ECO:0000256" key="1">
    <source>
        <dbReference type="ARBA" id="ARBA00022729"/>
    </source>
</evidence>
<dbReference type="AlphaFoldDB" id="A0A1G2DWL0"/>
<dbReference type="InterPro" id="IPR014755">
    <property type="entry name" value="Cu-Rt/internalin_Ig-like"/>
</dbReference>
<evidence type="ECO:0000313" key="3">
    <source>
        <dbReference type="Proteomes" id="UP000178893"/>
    </source>
</evidence>
<proteinExistence type="predicted"/>
<dbReference type="Gene3D" id="2.60.40.1220">
    <property type="match status" value="1"/>
</dbReference>
<dbReference type="Proteomes" id="UP000178893">
    <property type="component" value="Unassembled WGS sequence"/>
</dbReference>
<keyword evidence="1" id="KW-0732">Signal</keyword>
<sequence>MINMLRKVFKFTIIFILIFAWFFSGWPQIFNFPPKIQEVFAEIEVKKSTLYTDADTSWTNPGQCYDTATAGDETTEGNIYNAIDADPDITFHTWQTKGQTYTATTLKVKWKTSGGFSDDRFGIQYTKNGGTNWTDLVVLGVHNETTIQVATVSLDVNQDLTQVQVKVLQDRVGGADKDYVYIYDIWTEGTYAPTPADPVIGSSTHTDGAKSNVANATFTATAGAPTPDHYHYLWDQTASHSNAEVSAGTQWDGTLLNKTCASDGDWYLHAISHNTSHGESTNTDIFHIDYNGTAPQVNPVATVQNSTAVRIVYNEAVKHVSASNSDDALNPDNYSILPSLAVSSVAYVSGDTTFDLTTAGQTPSQSYTITVTNIEDEYGNVIDPANDEATFTGYTAATLTFSISDTAIGFGSLNTSAPRFATGNEPYGSDSETSAHTLDVSISNASGYSITVKGDTLKYSSYEVTAIGGTALDVSVGGAEQFGIRLTVSGGGSIVGPYDGVSNYYAYVATATTEDEVASFSGASDTSTFSVYYAANIAATTEVGTYTSVLTYICTGNF</sequence>
<protein>
    <submittedName>
        <fullName evidence="2">Uncharacterized protein</fullName>
    </submittedName>
</protein>
<comment type="caution">
    <text evidence="2">The sequence shown here is derived from an EMBL/GenBank/DDBJ whole genome shotgun (WGS) entry which is preliminary data.</text>
</comment>
<accession>A0A1G2DWL0</accession>
<organism evidence="2 3">
    <name type="scientific">Candidatus Nealsonbacteria bacterium RBG_13_37_56</name>
    <dbReference type="NCBI Taxonomy" id="1801661"/>
    <lineage>
        <taxon>Bacteria</taxon>
        <taxon>Candidatus Nealsoniibacteriota</taxon>
    </lineage>
</organism>